<evidence type="ECO:0000259" key="1">
    <source>
        <dbReference type="Pfam" id="PF16796"/>
    </source>
</evidence>
<proteinExistence type="predicted"/>
<dbReference type="InterPro" id="IPR031852">
    <property type="entry name" value="Vik1/Cik1_MT-bd"/>
</dbReference>
<dbReference type="PANTHER" id="PTHR47972:SF4">
    <property type="entry name" value="KINESIN-LIKE PROTEIN KIN-14L"/>
    <property type="match status" value="1"/>
</dbReference>
<dbReference type="Gramene" id="mRNA:HanXRQr2_Chr15g0717931">
    <property type="protein sequence ID" value="CDS:HanXRQr2_Chr15g0717931.1"/>
    <property type="gene ID" value="HanXRQr2_Chr15g0717931"/>
</dbReference>
<name>A0A9K3E473_HELAN</name>
<dbReference type="Proteomes" id="UP000215914">
    <property type="component" value="Unassembled WGS sequence"/>
</dbReference>
<reference evidence="2" key="1">
    <citation type="journal article" date="2017" name="Nature">
        <title>The sunflower genome provides insights into oil metabolism, flowering and Asterid evolution.</title>
        <authorList>
            <person name="Badouin H."/>
            <person name="Gouzy J."/>
            <person name="Grassa C.J."/>
            <person name="Murat F."/>
            <person name="Staton S.E."/>
            <person name="Cottret L."/>
            <person name="Lelandais-Briere C."/>
            <person name="Owens G.L."/>
            <person name="Carrere S."/>
            <person name="Mayjonade B."/>
            <person name="Legrand L."/>
            <person name="Gill N."/>
            <person name="Kane N.C."/>
            <person name="Bowers J.E."/>
            <person name="Hubner S."/>
            <person name="Bellec A."/>
            <person name="Berard A."/>
            <person name="Berges H."/>
            <person name="Blanchet N."/>
            <person name="Boniface M.C."/>
            <person name="Brunel D."/>
            <person name="Catrice O."/>
            <person name="Chaidir N."/>
            <person name="Claudel C."/>
            <person name="Donnadieu C."/>
            <person name="Faraut T."/>
            <person name="Fievet G."/>
            <person name="Helmstetter N."/>
            <person name="King M."/>
            <person name="Knapp S.J."/>
            <person name="Lai Z."/>
            <person name="Le Paslier M.C."/>
            <person name="Lippi Y."/>
            <person name="Lorenzon L."/>
            <person name="Mandel J.R."/>
            <person name="Marage G."/>
            <person name="Marchand G."/>
            <person name="Marquand E."/>
            <person name="Bret-Mestries E."/>
            <person name="Morien E."/>
            <person name="Nambeesan S."/>
            <person name="Nguyen T."/>
            <person name="Pegot-Espagnet P."/>
            <person name="Pouilly N."/>
            <person name="Raftis F."/>
            <person name="Sallet E."/>
            <person name="Schiex T."/>
            <person name="Thomas J."/>
            <person name="Vandecasteele C."/>
            <person name="Vares D."/>
            <person name="Vear F."/>
            <person name="Vautrin S."/>
            <person name="Crespi M."/>
            <person name="Mangin B."/>
            <person name="Burke J.M."/>
            <person name="Salse J."/>
            <person name="Munos S."/>
            <person name="Vincourt P."/>
            <person name="Rieseberg L.H."/>
            <person name="Langlade N.B."/>
        </authorList>
    </citation>
    <scope>NUCLEOTIDE SEQUENCE</scope>
    <source>
        <tissue evidence="2">Leaves</tissue>
    </source>
</reference>
<feature type="domain" description="Spindle pole body-associated protein Vik1/Cik1 microtubule binding" evidence="1">
    <location>
        <begin position="233"/>
        <end position="346"/>
    </location>
</feature>
<evidence type="ECO:0000313" key="2">
    <source>
        <dbReference type="EMBL" id="KAF5766657.1"/>
    </source>
</evidence>
<keyword evidence="3" id="KW-1185">Reference proteome</keyword>
<dbReference type="EC" id="5.6.1.4" evidence="2"/>
<dbReference type="Pfam" id="PF16796">
    <property type="entry name" value="Microtub_bd"/>
    <property type="match status" value="1"/>
</dbReference>
<dbReference type="EMBL" id="MNCJ02000330">
    <property type="protein sequence ID" value="KAF5766657.1"/>
    <property type="molecule type" value="Genomic_DNA"/>
</dbReference>
<sequence length="353" mass="39521">MYAGQLIDGISKIMCTTCFTTSDDYRVASSSTMIFDSFLGLKESKDGKQRTKRDANFKNDFNPSLNMVSYVKSIMGLNLNQKLDLFDNFEKQPASQNFVQKLKDLFAKPSVDCISAAKETQDGNLLSSIRYEHTESVKSISKIISSILEEHLHYQIPLLSLFFKDLSIESTELITCLAPLSLPASFTTANDKYYQAVDCNHLQMVQTEDKMPLNLKELLSSTKAKFLYLQSQIQNSLKQMESQIEVLATAAQGYHKVVQVYMSSCNMIQFLYGSFRGINTVIDWTGEDGSFVALDPLNLNKDGTKLLQFNRIFGTTASQTVVFVDAQQLISSIMAGYNMCVFAFVKSTADVST</sequence>
<organism evidence="2 3">
    <name type="scientific">Helianthus annuus</name>
    <name type="common">Common sunflower</name>
    <dbReference type="NCBI Taxonomy" id="4232"/>
    <lineage>
        <taxon>Eukaryota</taxon>
        <taxon>Viridiplantae</taxon>
        <taxon>Streptophyta</taxon>
        <taxon>Embryophyta</taxon>
        <taxon>Tracheophyta</taxon>
        <taxon>Spermatophyta</taxon>
        <taxon>Magnoliopsida</taxon>
        <taxon>eudicotyledons</taxon>
        <taxon>Gunneridae</taxon>
        <taxon>Pentapetalae</taxon>
        <taxon>asterids</taxon>
        <taxon>campanulids</taxon>
        <taxon>Asterales</taxon>
        <taxon>Asteraceae</taxon>
        <taxon>Asteroideae</taxon>
        <taxon>Heliantheae alliance</taxon>
        <taxon>Heliantheae</taxon>
        <taxon>Helianthus</taxon>
    </lineage>
</organism>
<dbReference type="GO" id="GO:0008569">
    <property type="term" value="F:minus-end-directed microtubule motor activity"/>
    <property type="evidence" value="ECO:0007669"/>
    <property type="project" value="UniProtKB-EC"/>
</dbReference>
<gene>
    <name evidence="2" type="ORF">HanXRQr2_Chr15g0717931</name>
</gene>
<dbReference type="GO" id="GO:0008017">
    <property type="term" value="F:microtubule binding"/>
    <property type="evidence" value="ECO:0007669"/>
    <property type="project" value="InterPro"/>
</dbReference>
<dbReference type="GO" id="GO:0007018">
    <property type="term" value="P:microtubule-based movement"/>
    <property type="evidence" value="ECO:0007669"/>
    <property type="project" value="InterPro"/>
</dbReference>
<evidence type="ECO:0000313" key="3">
    <source>
        <dbReference type="Proteomes" id="UP000215914"/>
    </source>
</evidence>
<reference evidence="2" key="2">
    <citation type="submission" date="2020-06" db="EMBL/GenBank/DDBJ databases">
        <title>Helianthus annuus Genome sequencing and assembly Release 2.</title>
        <authorList>
            <person name="Gouzy J."/>
            <person name="Langlade N."/>
            <person name="Munos S."/>
        </authorList>
    </citation>
    <scope>NUCLEOTIDE SEQUENCE</scope>
    <source>
        <tissue evidence="2">Leaves</tissue>
    </source>
</reference>
<accession>A0A9K3E473</accession>
<dbReference type="SUPFAM" id="SSF52540">
    <property type="entry name" value="P-loop containing nucleoside triphosphate hydrolases"/>
    <property type="match status" value="1"/>
</dbReference>
<dbReference type="Gene3D" id="3.40.850.10">
    <property type="entry name" value="Kinesin motor domain"/>
    <property type="match status" value="1"/>
</dbReference>
<protein>
    <submittedName>
        <fullName evidence="2">Minus-end-directed kinesin ATPase</fullName>
        <ecNumber evidence="2">5.6.1.4</ecNumber>
    </submittedName>
</protein>
<comment type="caution">
    <text evidence="2">The sequence shown here is derived from an EMBL/GenBank/DDBJ whole genome shotgun (WGS) entry which is preliminary data.</text>
</comment>
<dbReference type="PANTHER" id="PTHR47972">
    <property type="entry name" value="KINESIN-LIKE PROTEIN KLP-3"/>
    <property type="match status" value="1"/>
</dbReference>
<dbReference type="InterPro" id="IPR027640">
    <property type="entry name" value="Kinesin-like_fam"/>
</dbReference>
<keyword evidence="2" id="KW-0413">Isomerase</keyword>
<dbReference type="InterPro" id="IPR027417">
    <property type="entry name" value="P-loop_NTPase"/>
</dbReference>
<dbReference type="AlphaFoldDB" id="A0A9K3E473"/>
<dbReference type="InterPro" id="IPR036961">
    <property type="entry name" value="Kinesin_motor_dom_sf"/>
</dbReference>